<keyword evidence="2" id="KW-1185">Reference proteome</keyword>
<accession>A0ACA9QR44</accession>
<feature type="non-terminal residue" evidence="1">
    <location>
        <position position="1"/>
    </location>
</feature>
<comment type="caution">
    <text evidence="1">The sequence shown here is derived from an EMBL/GenBank/DDBJ whole genome shotgun (WGS) entry which is preliminary data.</text>
</comment>
<organism evidence="1 2">
    <name type="scientific">Racocetra persica</name>
    <dbReference type="NCBI Taxonomy" id="160502"/>
    <lineage>
        <taxon>Eukaryota</taxon>
        <taxon>Fungi</taxon>
        <taxon>Fungi incertae sedis</taxon>
        <taxon>Mucoromycota</taxon>
        <taxon>Glomeromycotina</taxon>
        <taxon>Glomeromycetes</taxon>
        <taxon>Diversisporales</taxon>
        <taxon>Gigasporaceae</taxon>
        <taxon>Racocetra</taxon>
    </lineage>
</organism>
<dbReference type="Proteomes" id="UP000789920">
    <property type="component" value="Unassembled WGS sequence"/>
</dbReference>
<evidence type="ECO:0000313" key="1">
    <source>
        <dbReference type="EMBL" id="CAG8763135.1"/>
    </source>
</evidence>
<sequence length="110" mass="12455">NFNDSTLFTSYNNQVVNKNGLPSIEKSIIQNQCCVDIDVHIIAGHSSILRDRCEDISLEIFHLILDLLGSINILEFIIAADKTELLKLVISLESLLIDAYLKQPRLYLKL</sequence>
<reference evidence="1" key="1">
    <citation type="submission" date="2021-06" db="EMBL/GenBank/DDBJ databases">
        <authorList>
            <person name="Kallberg Y."/>
            <person name="Tangrot J."/>
            <person name="Rosling A."/>
        </authorList>
    </citation>
    <scope>NUCLEOTIDE SEQUENCE</scope>
    <source>
        <strain evidence="1">MA461A</strain>
    </source>
</reference>
<dbReference type="EMBL" id="CAJVQC010037185">
    <property type="protein sequence ID" value="CAG8763135.1"/>
    <property type="molecule type" value="Genomic_DNA"/>
</dbReference>
<gene>
    <name evidence="1" type="ORF">RPERSI_LOCUS15468</name>
</gene>
<proteinExistence type="predicted"/>
<evidence type="ECO:0000313" key="2">
    <source>
        <dbReference type="Proteomes" id="UP000789920"/>
    </source>
</evidence>
<protein>
    <submittedName>
        <fullName evidence="1">34979_t:CDS:1</fullName>
    </submittedName>
</protein>
<name>A0ACA9QR44_9GLOM</name>